<dbReference type="AlphaFoldDB" id="A0A9Q0QEU0"/>
<reference evidence="2" key="2">
    <citation type="journal article" date="2023" name="Int. J. Mol. Sci.">
        <title>De Novo Assembly and Annotation of 11 Diverse Shrub Willow (Salix) Genomes Reveals Novel Gene Organization in Sex-Linked Regions.</title>
        <authorList>
            <person name="Hyden B."/>
            <person name="Feng K."/>
            <person name="Yates T.B."/>
            <person name="Jawdy S."/>
            <person name="Cereghino C."/>
            <person name="Smart L.B."/>
            <person name="Muchero W."/>
        </authorList>
    </citation>
    <scope>NUCLEOTIDE SEQUENCE</scope>
    <source>
        <tissue evidence="2">Shoot tip</tissue>
    </source>
</reference>
<evidence type="ECO:0000313" key="3">
    <source>
        <dbReference type="Proteomes" id="UP001151532"/>
    </source>
</evidence>
<protein>
    <submittedName>
        <fullName evidence="2">Uncharacterized protein</fullName>
    </submittedName>
</protein>
<sequence length="101" mass="10444">MGKEVCIASSGGGGDDCRGGGGDDCRGGGGSNSDVAVAFDSGSLRFWINQNARTVSNSGYLSLPSGFLAFNHRWNPSSFISEKKAIAMIVADGGVLKLQRQ</sequence>
<reference evidence="2" key="1">
    <citation type="submission" date="2022-11" db="EMBL/GenBank/DDBJ databases">
        <authorList>
            <person name="Hyden B.L."/>
            <person name="Feng K."/>
            <person name="Yates T."/>
            <person name="Jawdy S."/>
            <person name="Smart L.B."/>
            <person name="Muchero W."/>
        </authorList>
    </citation>
    <scope>NUCLEOTIDE SEQUENCE</scope>
    <source>
        <tissue evidence="2">Shoot tip</tissue>
    </source>
</reference>
<accession>A0A9Q0QEU0</accession>
<dbReference type="EMBL" id="JAPFFK010000016">
    <property type="protein sequence ID" value="KAJ6705331.1"/>
    <property type="molecule type" value="Genomic_DNA"/>
</dbReference>
<dbReference type="Proteomes" id="UP001151532">
    <property type="component" value="Chromosome 3"/>
</dbReference>
<gene>
    <name evidence="2" type="ORF">OIU79_010103</name>
</gene>
<evidence type="ECO:0000256" key="1">
    <source>
        <dbReference type="SAM" id="MobiDB-lite"/>
    </source>
</evidence>
<keyword evidence="3" id="KW-1185">Reference proteome</keyword>
<organism evidence="2 3">
    <name type="scientific">Salix purpurea</name>
    <name type="common">Purple osier willow</name>
    <dbReference type="NCBI Taxonomy" id="77065"/>
    <lineage>
        <taxon>Eukaryota</taxon>
        <taxon>Viridiplantae</taxon>
        <taxon>Streptophyta</taxon>
        <taxon>Embryophyta</taxon>
        <taxon>Tracheophyta</taxon>
        <taxon>Spermatophyta</taxon>
        <taxon>Magnoliopsida</taxon>
        <taxon>eudicotyledons</taxon>
        <taxon>Gunneridae</taxon>
        <taxon>Pentapetalae</taxon>
        <taxon>rosids</taxon>
        <taxon>fabids</taxon>
        <taxon>Malpighiales</taxon>
        <taxon>Salicaceae</taxon>
        <taxon>Saliceae</taxon>
        <taxon>Salix</taxon>
    </lineage>
</organism>
<name>A0A9Q0QEU0_SALPP</name>
<proteinExistence type="predicted"/>
<comment type="caution">
    <text evidence="2">The sequence shown here is derived from an EMBL/GenBank/DDBJ whole genome shotgun (WGS) entry which is preliminary data.</text>
</comment>
<feature type="compositionally biased region" description="Basic and acidic residues" evidence="1">
    <location>
        <begin position="15"/>
        <end position="25"/>
    </location>
</feature>
<feature type="region of interest" description="Disordered" evidence="1">
    <location>
        <begin position="1"/>
        <end position="25"/>
    </location>
</feature>
<evidence type="ECO:0000313" key="2">
    <source>
        <dbReference type="EMBL" id="KAJ6705331.1"/>
    </source>
</evidence>